<keyword evidence="2" id="KW-0238">DNA-binding</keyword>
<name>A0A0B5E564_9RHOB</name>
<dbReference type="Gene3D" id="1.10.10.10">
    <property type="entry name" value="Winged helix-like DNA-binding domain superfamily/Winged helix DNA-binding domain"/>
    <property type="match status" value="1"/>
</dbReference>
<feature type="domain" description="HTH arsR-type" evidence="4">
    <location>
        <begin position="11"/>
        <end position="105"/>
    </location>
</feature>
<proteinExistence type="predicted"/>
<dbReference type="HOGENOM" id="CLU_097806_5_3_5"/>
<dbReference type="Proteomes" id="UP000031521">
    <property type="component" value="Chromosome"/>
</dbReference>
<evidence type="ECO:0000256" key="3">
    <source>
        <dbReference type="ARBA" id="ARBA00023163"/>
    </source>
</evidence>
<dbReference type="RefSeq" id="WP_007803330.1">
    <property type="nucleotide sequence ID" value="NZ_CP004393.1"/>
</dbReference>
<keyword evidence="1" id="KW-0805">Transcription regulation</keyword>
<dbReference type="SMART" id="SM00418">
    <property type="entry name" value="HTH_ARSR"/>
    <property type="match status" value="1"/>
</dbReference>
<dbReference type="NCBIfam" id="NF033788">
    <property type="entry name" value="HTH_metalloreg"/>
    <property type="match status" value="1"/>
</dbReference>
<dbReference type="OrthoDB" id="9790747at2"/>
<dbReference type="STRING" id="1208324.P73_3790"/>
<keyword evidence="3" id="KW-0804">Transcription</keyword>
<evidence type="ECO:0000256" key="1">
    <source>
        <dbReference type="ARBA" id="ARBA00023015"/>
    </source>
</evidence>
<dbReference type="KEGG" id="cid:P73_3790"/>
<evidence type="ECO:0000259" key="4">
    <source>
        <dbReference type="PROSITE" id="PS50987"/>
    </source>
</evidence>
<dbReference type="Pfam" id="PF01022">
    <property type="entry name" value="HTH_5"/>
    <property type="match status" value="1"/>
</dbReference>
<dbReference type="EMBL" id="CP004393">
    <property type="protein sequence ID" value="AJE48505.1"/>
    <property type="molecule type" value="Genomic_DNA"/>
</dbReference>
<organism evidence="5 6">
    <name type="scientific">Celeribacter indicus</name>
    <dbReference type="NCBI Taxonomy" id="1208324"/>
    <lineage>
        <taxon>Bacteria</taxon>
        <taxon>Pseudomonadati</taxon>
        <taxon>Pseudomonadota</taxon>
        <taxon>Alphaproteobacteria</taxon>
        <taxon>Rhodobacterales</taxon>
        <taxon>Roseobacteraceae</taxon>
        <taxon>Celeribacter</taxon>
    </lineage>
</organism>
<evidence type="ECO:0000313" key="6">
    <source>
        <dbReference type="Proteomes" id="UP000031521"/>
    </source>
</evidence>
<dbReference type="InterPro" id="IPR011991">
    <property type="entry name" value="ArsR-like_HTH"/>
</dbReference>
<dbReference type="AlphaFoldDB" id="A0A0B5E564"/>
<evidence type="ECO:0000313" key="5">
    <source>
        <dbReference type="EMBL" id="AJE48505.1"/>
    </source>
</evidence>
<dbReference type="InterPro" id="IPR036388">
    <property type="entry name" value="WH-like_DNA-bd_sf"/>
</dbReference>
<protein>
    <submittedName>
        <fullName evidence="5">ArsR family transcriptional regulator</fullName>
    </submittedName>
</protein>
<accession>A0A0B5E564</accession>
<reference evidence="5 6" key="1">
    <citation type="journal article" date="2014" name="Int. J. Syst. Evol. Microbiol.">
        <title>Celeribacter indicus sp. nov., a polycyclic aromatic hydrocarbon-degrading bacterium from deep-sea sediment and reclassification of Huaishuia halophila as Celeribacter halophilus comb. nov.</title>
        <authorList>
            <person name="Lai Q."/>
            <person name="Cao J."/>
            <person name="Yuan J."/>
            <person name="Li F."/>
            <person name="Shao Z."/>
        </authorList>
    </citation>
    <scope>NUCLEOTIDE SEQUENCE [LARGE SCALE GENOMIC DNA]</scope>
    <source>
        <strain evidence="5">P73</strain>
    </source>
</reference>
<gene>
    <name evidence="5" type="ORF">P73_3790</name>
</gene>
<dbReference type="InterPro" id="IPR001845">
    <property type="entry name" value="HTH_ArsR_DNA-bd_dom"/>
</dbReference>
<dbReference type="PRINTS" id="PR00778">
    <property type="entry name" value="HTHARSR"/>
</dbReference>
<dbReference type="GO" id="GO:0003677">
    <property type="term" value="F:DNA binding"/>
    <property type="evidence" value="ECO:0007669"/>
    <property type="project" value="UniProtKB-KW"/>
</dbReference>
<dbReference type="PANTHER" id="PTHR43132:SF2">
    <property type="entry name" value="ARSENICAL RESISTANCE OPERON REPRESSOR ARSR-RELATED"/>
    <property type="match status" value="1"/>
</dbReference>
<keyword evidence="6" id="KW-1185">Reference proteome</keyword>
<dbReference type="InterPro" id="IPR051011">
    <property type="entry name" value="Metal_resp_trans_reg"/>
</dbReference>
<sequence>MTAQNIQDDLSAPDTLELRAKLFRGLSDPSRLTILDALVSDERNVQEIVGHTGLGQPNVSNHLRCLLECGLVSRRSKGRFVRYRLADRRVADLIRDADQLLASTANGVDACQSYTD</sequence>
<dbReference type="PROSITE" id="PS50987">
    <property type="entry name" value="HTH_ARSR_2"/>
    <property type="match status" value="1"/>
</dbReference>
<dbReference type="SUPFAM" id="SSF46785">
    <property type="entry name" value="Winged helix' DNA-binding domain"/>
    <property type="match status" value="1"/>
</dbReference>
<dbReference type="GO" id="GO:0003700">
    <property type="term" value="F:DNA-binding transcription factor activity"/>
    <property type="evidence" value="ECO:0007669"/>
    <property type="project" value="InterPro"/>
</dbReference>
<dbReference type="InterPro" id="IPR036390">
    <property type="entry name" value="WH_DNA-bd_sf"/>
</dbReference>
<dbReference type="CDD" id="cd00090">
    <property type="entry name" value="HTH_ARSR"/>
    <property type="match status" value="1"/>
</dbReference>
<dbReference type="PANTHER" id="PTHR43132">
    <property type="entry name" value="ARSENICAL RESISTANCE OPERON REPRESSOR ARSR-RELATED"/>
    <property type="match status" value="1"/>
</dbReference>
<evidence type="ECO:0000256" key="2">
    <source>
        <dbReference type="ARBA" id="ARBA00023125"/>
    </source>
</evidence>